<evidence type="ECO:0000256" key="4">
    <source>
        <dbReference type="ARBA" id="ARBA00023080"/>
    </source>
</evidence>
<dbReference type="PANTHER" id="PTHR11241">
    <property type="entry name" value="DEOXYURIDINE 5'-TRIPHOSPHATE NUCLEOTIDOHYDROLASE"/>
    <property type="match status" value="1"/>
</dbReference>
<reference evidence="7 8" key="1">
    <citation type="submission" date="2020-08" db="EMBL/GenBank/DDBJ databases">
        <title>Plant Genome Project.</title>
        <authorList>
            <person name="Zhang R.-G."/>
        </authorList>
    </citation>
    <scope>NUCLEOTIDE SEQUENCE [LARGE SCALE GENOMIC DNA]</scope>
    <source>
        <tissue evidence="7">Rhizome</tissue>
    </source>
</reference>
<dbReference type="GO" id="GO:0000287">
    <property type="term" value="F:magnesium ion binding"/>
    <property type="evidence" value="ECO:0007669"/>
    <property type="project" value="UniProtKB-UniRule"/>
</dbReference>
<dbReference type="PANTHER" id="PTHR11241:SF0">
    <property type="entry name" value="DEOXYURIDINE 5'-TRIPHOSPHATE NUCLEOTIDOHYDROLASE"/>
    <property type="match status" value="1"/>
</dbReference>
<dbReference type="InterPro" id="IPR036157">
    <property type="entry name" value="dUTPase-like_sf"/>
</dbReference>
<keyword evidence="3 5" id="KW-0378">Hydrolase</keyword>
<dbReference type="GO" id="GO:0046081">
    <property type="term" value="P:dUTP catabolic process"/>
    <property type="evidence" value="ECO:0007669"/>
    <property type="project" value="UniProtKB-UniRule"/>
</dbReference>
<dbReference type="Gene3D" id="2.70.40.10">
    <property type="match status" value="1"/>
</dbReference>
<gene>
    <name evidence="7" type="ORF">ZIOFF_043321</name>
</gene>
<keyword evidence="4 5" id="KW-0546">Nucleotide metabolism</keyword>
<accession>A0A8J5FX33</accession>
<keyword evidence="5" id="KW-0460">Magnesium</keyword>
<evidence type="ECO:0000256" key="5">
    <source>
        <dbReference type="RuleBase" id="RU367024"/>
    </source>
</evidence>
<comment type="caution">
    <text evidence="7">The sequence shown here is derived from an EMBL/GenBank/DDBJ whole genome shotgun (WGS) entry which is preliminary data.</text>
</comment>
<name>A0A8J5FX33_ZINOF</name>
<dbReference type="InterPro" id="IPR029054">
    <property type="entry name" value="dUTPase-like"/>
</dbReference>
<dbReference type="GO" id="GO:0004170">
    <property type="term" value="F:dUTP diphosphatase activity"/>
    <property type="evidence" value="ECO:0007669"/>
    <property type="project" value="UniProtKB-UniRule"/>
</dbReference>
<proteinExistence type="inferred from homology"/>
<dbReference type="EC" id="3.6.1.23" evidence="5"/>
<organism evidence="7 8">
    <name type="scientific">Zingiber officinale</name>
    <name type="common">Ginger</name>
    <name type="synonym">Amomum zingiber</name>
    <dbReference type="NCBI Taxonomy" id="94328"/>
    <lineage>
        <taxon>Eukaryota</taxon>
        <taxon>Viridiplantae</taxon>
        <taxon>Streptophyta</taxon>
        <taxon>Embryophyta</taxon>
        <taxon>Tracheophyta</taxon>
        <taxon>Spermatophyta</taxon>
        <taxon>Magnoliopsida</taxon>
        <taxon>Liliopsida</taxon>
        <taxon>Zingiberales</taxon>
        <taxon>Zingiberaceae</taxon>
        <taxon>Zingiber</taxon>
    </lineage>
</organism>
<evidence type="ECO:0000313" key="7">
    <source>
        <dbReference type="EMBL" id="KAG6495496.1"/>
    </source>
</evidence>
<dbReference type="GO" id="GO:0006226">
    <property type="term" value="P:dUMP biosynthetic process"/>
    <property type="evidence" value="ECO:0007669"/>
    <property type="project" value="UniProtKB-UniRule"/>
</dbReference>
<evidence type="ECO:0000256" key="2">
    <source>
        <dbReference type="ARBA" id="ARBA00006581"/>
    </source>
</evidence>
<comment type="similarity">
    <text evidence="2 5">Belongs to the dUTPase family.</text>
</comment>
<evidence type="ECO:0000256" key="1">
    <source>
        <dbReference type="ARBA" id="ARBA00005142"/>
    </source>
</evidence>
<dbReference type="SUPFAM" id="SSF51283">
    <property type="entry name" value="dUTPase-like"/>
    <property type="match status" value="1"/>
</dbReference>
<evidence type="ECO:0000313" key="8">
    <source>
        <dbReference type="Proteomes" id="UP000734854"/>
    </source>
</evidence>
<dbReference type="UniPathway" id="UPA00610">
    <property type="reaction ID" value="UER00666"/>
</dbReference>
<comment type="function">
    <text evidence="5">Involved in nucleotide metabolism via production of dUMP, the immediate precursor of thymidine nucleotides, and decreases the intracellular concentration of dUTP so that uracil cannot be incorporated into DNA.</text>
</comment>
<feature type="domain" description="dUTPase-like" evidence="6">
    <location>
        <begin position="97"/>
        <end position="164"/>
    </location>
</feature>
<dbReference type="Proteomes" id="UP000734854">
    <property type="component" value="Unassembled WGS sequence"/>
</dbReference>
<sequence>MSVSFSNYKAASSSKTIKYNDKDEEIQSDEGTIQTLAAFIERDNGILEEVDIPTNPEIEETDYLYLLVHKLSPFAIILARKTTSTAGLDLAASEDCIIQPLGVIDCDYRGEIKILAFNHSDQYIHIYRGDCVAQLILEYIAMPEVYEVQSLTPTNCGAEGFGSTTPILQNKSHKKLEA</sequence>
<comment type="pathway">
    <text evidence="1 5">Pyrimidine metabolism; dUMP biosynthesis; dUMP from dCTP (dUTP route): step 2/2.</text>
</comment>
<dbReference type="InterPro" id="IPR033704">
    <property type="entry name" value="dUTPase_trimeric"/>
</dbReference>
<dbReference type="CDD" id="cd07557">
    <property type="entry name" value="trimeric_dUTPase"/>
    <property type="match status" value="1"/>
</dbReference>
<protein>
    <recommendedName>
        <fullName evidence="5">Deoxyuridine 5'-triphosphate nucleotidohydrolase</fullName>
        <shortName evidence="5">dUTPase</shortName>
        <ecNumber evidence="5">3.6.1.23</ecNumber>
    </recommendedName>
    <alternativeName>
        <fullName evidence="5">dUTP pyrophosphatase</fullName>
    </alternativeName>
</protein>
<keyword evidence="8" id="KW-1185">Reference proteome</keyword>
<comment type="catalytic activity">
    <reaction evidence="5">
        <text>dUTP + H2O = dUMP + diphosphate + H(+)</text>
        <dbReference type="Rhea" id="RHEA:10248"/>
        <dbReference type="ChEBI" id="CHEBI:15377"/>
        <dbReference type="ChEBI" id="CHEBI:15378"/>
        <dbReference type="ChEBI" id="CHEBI:33019"/>
        <dbReference type="ChEBI" id="CHEBI:61555"/>
        <dbReference type="ChEBI" id="CHEBI:246422"/>
        <dbReference type="EC" id="3.6.1.23"/>
    </reaction>
</comment>
<comment type="cofactor">
    <cofactor evidence="5">
        <name>Mg(2+)</name>
        <dbReference type="ChEBI" id="CHEBI:18420"/>
    </cofactor>
</comment>
<keyword evidence="5" id="KW-0479">Metal-binding</keyword>
<dbReference type="EMBL" id="JACMSC010000012">
    <property type="protein sequence ID" value="KAG6495496.1"/>
    <property type="molecule type" value="Genomic_DNA"/>
</dbReference>
<dbReference type="InterPro" id="IPR008181">
    <property type="entry name" value="dUTPase"/>
</dbReference>
<dbReference type="Pfam" id="PF00692">
    <property type="entry name" value="dUTPase"/>
    <property type="match status" value="1"/>
</dbReference>
<evidence type="ECO:0000259" key="6">
    <source>
        <dbReference type="Pfam" id="PF00692"/>
    </source>
</evidence>
<evidence type="ECO:0000256" key="3">
    <source>
        <dbReference type="ARBA" id="ARBA00022801"/>
    </source>
</evidence>
<dbReference type="AlphaFoldDB" id="A0A8J5FX33"/>